<reference evidence="4 5" key="1">
    <citation type="submission" date="2015-05" db="EMBL/GenBank/DDBJ databases">
        <title>Draft genome sequence of Microvirga vignae strain BR3299, a novel nitrogen fixing bacteria isolated from Brazil semi-aired region.</title>
        <authorList>
            <person name="Zilli J.E."/>
            <person name="Passos S.R."/>
            <person name="Leite J."/>
            <person name="Baldani J.I."/>
            <person name="Xavier G.R."/>
            <person name="Rumjaneck N.G."/>
            <person name="Simoes-Araujo J.L."/>
        </authorList>
    </citation>
    <scope>NUCLEOTIDE SEQUENCE [LARGE SCALE GENOMIC DNA]</scope>
    <source>
        <strain evidence="4 5">BR3299</strain>
    </source>
</reference>
<dbReference type="AlphaFoldDB" id="A0A0H1RCG6"/>
<feature type="binding site" evidence="2">
    <location>
        <position position="193"/>
    </location>
    <ligand>
        <name>substrate</name>
    </ligand>
</feature>
<feature type="binding site" evidence="3">
    <location>
        <position position="231"/>
    </location>
    <ligand>
        <name>Na(+)</name>
        <dbReference type="ChEBI" id="CHEBI:29101"/>
    </ligand>
</feature>
<name>A0A0H1RCG6_9HYPH</name>
<evidence type="ECO:0000256" key="2">
    <source>
        <dbReference type="PIRSR" id="PIRSR039026-1"/>
    </source>
</evidence>
<dbReference type="GO" id="GO:0031317">
    <property type="term" value="C:tripartite ATP-independent periplasmic transporter complex"/>
    <property type="evidence" value="ECO:0007669"/>
    <property type="project" value="InterPro"/>
</dbReference>
<dbReference type="InterPro" id="IPR006311">
    <property type="entry name" value="TAT_signal"/>
</dbReference>
<dbReference type="GO" id="GO:0055085">
    <property type="term" value="P:transmembrane transport"/>
    <property type="evidence" value="ECO:0007669"/>
    <property type="project" value="InterPro"/>
</dbReference>
<evidence type="ECO:0000313" key="4">
    <source>
        <dbReference type="EMBL" id="KLK92878.1"/>
    </source>
</evidence>
<dbReference type="Proteomes" id="UP000035489">
    <property type="component" value="Unassembled WGS sequence"/>
</dbReference>
<dbReference type="GO" id="GO:0046872">
    <property type="term" value="F:metal ion binding"/>
    <property type="evidence" value="ECO:0007669"/>
    <property type="project" value="UniProtKB-KW"/>
</dbReference>
<dbReference type="Gene3D" id="3.40.190.170">
    <property type="entry name" value="Bacterial extracellular solute-binding protein, family 7"/>
    <property type="match status" value="1"/>
</dbReference>
<dbReference type="PANTHER" id="PTHR33376:SF5">
    <property type="entry name" value="EXTRACYTOPLASMIC SOLUTE RECEPTOR PROTEIN"/>
    <property type="match status" value="1"/>
</dbReference>
<evidence type="ECO:0000256" key="3">
    <source>
        <dbReference type="PIRSR" id="PIRSR039026-2"/>
    </source>
</evidence>
<dbReference type="OrthoDB" id="9780733at2"/>
<dbReference type="InterPro" id="IPR018389">
    <property type="entry name" value="DctP_fam"/>
</dbReference>
<dbReference type="Pfam" id="PF03480">
    <property type="entry name" value="DctP"/>
    <property type="match status" value="1"/>
</dbReference>
<dbReference type="PROSITE" id="PS51318">
    <property type="entry name" value="TAT"/>
    <property type="match status" value="1"/>
</dbReference>
<proteinExistence type="predicted"/>
<organism evidence="4 5">
    <name type="scientific">Microvirga vignae</name>
    <dbReference type="NCBI Taxonomy" id="1225564"/>
    <lineage>
        <taxon>Bacteria</taxon>
        <taxon>Pseudomonadati</taxon>
        <taxon>Pseudomonadota</taxon>
        <taxon>Alphaproteobacteria</taxon>
        <taxon>Hyphomicrobiales</taxon>
        <taxon>Methylobacteriaceae</taxon>
        <taxon>Microvirga</taxon>
    </lineage>
</organism>
<dbReference type="PIRSF" id="PIRSF039026">
    <property type="entry name" value="SiaP"/>
    <property type="match status" value="1"/>
</dbReference>
<dbReference type="PANTHER" id="PTHR33376">
    <property type="match status" value="1"/>
</dbReference>
<sequence length="378" mass="41784">MKKGKSPEGKLSGPSKHSRRRFLQVAGLGAAATIASPQVSRAQTATWKFQSTWPNRDIFHEFCNDFAKRVNDMSGGRLKLDVLASGAVVPAFQLQDAVHAGILDGGHGVAAYWYGKNKAFALFGTGPSFGWNANSFLGWMNYGGGYDLYNELQQQILKLNIVGFLSGPMPAQPLGWFKNEITSADAFKGLKYRTVGLAADLNRQLGAAVTILAGGEIVPALERGVIDGAEFNNPSSDLVLGFPDVSKNLMLQSYHQAGETFEIIFNKTKYDALPAELKAIVKYAAEAASADMSWKALDRYSKDLETIRSRGVNVRKTPDSVLQVQLDAWNKVIDEFSKDPFFKKVIDSQKAWVQRTYAYERLNEPSRDMAYDHFFKTT</sequence>
<feature type="binding site" evidence="3">
    <location>
        <position position="256"/>
    </location>
    <ligand>
        <name>substrate</name>
    </ligand>
</feature>
<protein>
    <submittedName>
        <fullName evidence="4">C4-dicarboxylate ABC transporter</fullName>
    </submittedName>
</protein>
<keyword evidence="5" id="KW-1185">Reference proteome</keyword>
<feature type="binding site" evidence="2">
    <location>
        <position position="172"/>
    </location>
    <ligand>
        <name>substrate</name>
    </ligand>
</feature>
<dbReference type="STRING" id="1225564.AA309_12215"/>
<feature type="binding site" evidence="3">
    <location>
        <position position="230"/>
    </location>
    <ligand>
        <name>substrate</name>
    </ligand>
</feature>
<keyword evidence="1" id="KW-0732">Signal</keyword>
<dbReference type="RefSeq" id="WP_047189302.1">
    <property type="nucleotide sequence ID" value="NZ_LCYG01000029.1"/>
</dbReference>
<gene>
    <name evidence="4" type="ORF">AA309_12215</name>
</gene>
<comment type="caution">
    <text evidence="4">The sequence shown here is derived from an EMBL/GenBank/DDBJ whole genome shotgun (WGS) entry which is preliminary data.</text>
</comment>
<dbReference type="InterPro" id="IPR026289">
    <property type="entry name" value="SBP_TakP-like"/>
</dbReference>
<evidence type="ECO:0000313" key="5">
    <source>
        <dbReference type="Proteomes" id="UP000035489"/>
    </source>
</evidence>
<dbReference type="Gene3D" id="3.40.190.10">
    <property type="entry name" value="Periplasmic binding protein-like II"/>
    <property type="match status" value="1"/>
</dbReference>
<dbReference type="InterPro" id="IPR038404">
    <property type="entry name" value="TRAP_DctP_sf"/>
</dbReference>
<dbReference type="CDD" id="cd13604">
    <property type="entry name" value="PBP2_TRAP_ketoacid_lactate_like"/>
    <property type="match status" value="1"/>
</dbReference>
<evidence type="ECO:0000256" key="1">
    <source>
        <dbReference type="ARBA" id="ARBA00022729"/>
    </source>
</evidence>
<accession>A0A0H1RCG6</accession>
<dbReference type="EMBL" id="LCYG01000029">
    <property type="protein sequence ID" value="KLK92878.1"/>
    <property type="molecule type" value="Genomic_DNA"/>
</dbReference>
<dbReference type="PATRIC" id="fig|1225564.3.peg.3146"/>
<keyword evidence="3" id="KW-0479">Metal-binding</keyword>